<dbReference type="InterPro" id="IPR036352">
    <property type="entry name" value="Semap_dom_sf"/>
</dbReference>
<dbReference type="InterPro" id="IPR042068">
    <property type="entry name" value="SEM1A_sema_dom"/>
</dbReference>
<evidence type="ECO:0000256" key="5">
    <source>
        <dbReference type="ARBA" id="ARBA00022782"/>
    </source>
</evidence>
<organism>
    <name type="scientific">Pediculus humanus subsp. corporis</name>
    <name type="common">Body louse</name>
    <dbReference type="NCBI Taxonomy" id="121224"/>
    <lineage>
        <taxon>Eukaryota</taxon>
        <taxon>Metazoa</taxon>
        <taxon>Ecdysozoa</taxon>
        <taxon>Arthropoda</taxon>
        <taxon>Hexapoda</taxon>
        <taxon>Insecta</taxon>
        <taxon>Pterygota</taxon>
        <taxon>Neoptera</taxon>
        <taxon>Paraneoptera</taxon>
        <taxon>Psocodea</taxon>
        <taxon>Troctomorpha</taxon>
        <taxon>Phthiraptera</taxon>
        <taxon>Anoplura</taxon>
        <taxon>Pediculidae</taxon>
        <taxon>Pediculus</taxon>
    </lineage>
</organism>
<keyword evidence="6" id="KW-0524">Neurogenesis</keyword>
<evidence type="ECO:0000256" key="15">
    <source>
        <dbReference type="SAM" id="Phobius"/>
    </source>
</evidence>
<feature type="transmembrane region" description="Helical" evidence="15">
    <location>
        <begin position="536"/>
        <end position="558"/>
    </location>
</feature>
<dbReference type="Pfam" id="PF01403">
    <property type="entry name" value="Sema"/>
    <property type="match status" value="1"/>
</dbReference>
<evidence type="ECO:0000256" key="6">
    <source>
        <dbReference type="ARBA" id="ARBA00022902"/>
    </source>
</evidence>
<dbReference type="InterPro" id="IPR001627">
    <property type="entry name" value="Semap_dom"/>
</dbReference>
<evidence type="ECO:0000256" key="7">
    <source>
        <dbReference type="ARBA" id="ARBA00022989"/>
    </source>
</evidence>
<reference evidence="17" key="2">
    <citation type="submission" date="2007-04" db="EMBL/GenBank/DDBJ databases">
        <title>The genome of the human body louse.</title>
        <authorList>
            <consortium name="The Human Body Louse Genome Consortium"/>
            <person name="Kirkness E."/>
            <person name="Walenz B."/>
            <person name="Hass B."/>
            <person name="Bruggner R."/>
            <person name="Strausberg R."/>
        </authorList>
    </citation>
    <scope>NUCLEOTIDE SEQUENCE</scope>
    <source>
        <strain evidence="17">USDA</strain>
    </source>
</reference>
<keyword evidence="8 15" id="KW-0472">Membrane</keyword>
<dbReference type="GO" id="GO:0007411">
    <property type="term" value="P:axon guidance"/>
    <property type="evidence" value="ECO:0007669"/>
    <property type="project" value="TreeGrafter"/>
</dbReference>
<dbReference type="GO" id="GO:0005886">
    <property type="term" value="C:plasma membrane"/>
    <property type="evidence" value="ECO:0007669"/>
    <property type="project" value="TreeGrafter"/>
</dbReference>
<dbReference type="GeneID" id="8231018"/>
<dbReference type="GO" id="GO:0030335">
    <property type="term" value="P:positive regulation of cell migration"/>
    <property type="evidence" value="ECO:0007669"/>
    <property type="project" value="TreeGrafter"/>
</dbReference>
<evidence type="ECO:0000313" key="19">
    <source>
        <dbReference type="Proteomes" id="UP000009046"/>
    </source>
</evidence>
<dbReference type="Pfam" id="PF01437">
    <property type="entry name" value="PSI"/>
    <property type="match status" value="1"/>
</dbReference>
<evidence type="ECO:0000256" key="2">
    <source>
        <dbReference type="ARBA" id="ARBA00009492"/>
    </source>
</evidence>
<dbReference type="VEuPathDB" id="VectorBase:PHUM062540"/>
<dbReference type="OrthoDB" id="9988752at2759"/>
<dbReference type="KEGG" id="phu:Phum_PHUM062540"/>
<keyword evidence="19" id="KW-1185">Reference proteome</keyword>
<dbReference type="FunFam" id="3.30.1680.10:FF:000016">
    <property type="entry name" value="Putative Semaphorin-6B"/>
    <property type="match status" value="1"/>
</dbReference>
<dbReference type="EMBL" id="DS235031">
    <property type="protein sequence ID" value="EEB10747.1"/>
    <property type="molecule type" value="Genomic_DNA"/>
</dbReference>
<dbReference type="EMBL" id="AAZO01000732">
    <property type="status" value="NOT_ANNOTATED_CDS"/>
    <property type="molecule type" value="Genomic_DNA"/>
</dbReference>
<proteinExistence type="inferred from homology"/>
<dbReference type="EnsemblMetazoa" id="PHUM062540-RA">
    <property type="protein sequence ID" value="PHUM062540-PA"/>
    <property type="gene ID" value="PHUM062540"/>
</dbReference>
<dbReference type="SUPFAM" id="SSF101912">
    <property type="entry name" value="Sema domain"/>
    <property type="match status" value="1"/>
</dbReference>
<evidence type="ECO:0000313" key="18">
    <source>
        <dbReference type="EnsemblMetazoa" id="PHUM062540-PA"/>
    </source>
</evidence>
<feature type="region of interest" description="Disordered" evidence="14">
    <location>
        <begin position="613"/>
        <end position="635"/>
    </location>
</feature>
<sequence>MFNFFLFFYFQRIEWHASRPHREICTLKGKSEDDCQNYIRVLAKISQDKLLICGSNAYKPYCRYYQYKNGEYVVVKDFEGGGLCPYDPDHNSTAVFTDGQLYAATVADFQGGDPLIYREPLRTERSDLKQLNGPSFVSSVAYEDYVFFFFRETAVEYMNCGKKVYSRVARVCKHDKGGPHQFGDRWTSFLKSRLNCSVPGDYPFYFDEIQSMSEMVEGIYGQRSAQLMYGVFTTPINSIGGSAVCAFNMQSILDTFEGPFKEQESMNSNWLPVPITKVPEPRPGQCVNDSRTLPDVSVNFVKSHTLMDYAVPAFFSRPVLIRISSQYRFTKVAVDPQVRTPDGRAYDVLFIGTDDGKVVKAVNSASFDSDDKVQTVVLEEIQILPPGIPVKNLYVANGNLIILTDDEIQSIPVHRCDNENVTTCRSCVALQDPYCAWDVLQKKCVASDLTVGWDGDKKRFLQSVTKGENKACPHTGSPHSHGRTPGHFMEADLNNEIIIELDESNVISDTLAGLSHPGAKLPSSQENMVIYTAETLGIAVATSILGALVVGFIGGFLFSRRCRGDDYSDMPRFPDNQRHQLNRLTDSGLNADLPQHINNKAINLVLNVPPKNANGKNANSSAENKPIQKIKKTYI</sequence>
<evidence type="ECO:0000256" key="10">
    <source>
        <dbReference type="ARBA" id="ARBA00023180"/>
    </source>
</evidence>
<reference evidence="17" key="1">
    <citation type="submission" date="2007-04" db="EMBL/GenBank/DDBJ databases">
        <title>Annotation of Pediculus humanus corporis strain USDA.</title>
        <authorList>
            <person name="Kirkness E."/>
            <person name="Hannick L."/>
            <person name="Hass B."/>
            <person name="Bruggner R."/>
            <person name="Lawson D."/>
            <person name="Bidwell S."/>
            <person name="Joardar V."/>
            <person name="Caler E."/>
            <person name="Walenz B."/>
            <person name="Inman J."/>
            <person name="Schobel S."/>
            <person name="Galinsky K."/>
            <person name="Amedeo P."/>
            <person name="Strausberg R."/>
        </authorList>
    </citation>
    <scope>NUCLEOTIDE SEQUENCE</scope>
    <source>
        <strain evidence="17">USDA</strain>
    </source>
</reference>
<dbReference type="InterPro" id="IPR015943">
    <property type="entry name" value="WD40/YVTN_repeat-like_dom_sf"/>
</dbReference>
<dbReference type="Gene3D" id="3.30.1680.10">
    <property type="entry name" value="ligand-binding face of the semaphorins, domain 2"/>
    <property type="match status" value="1"/>
</dbReference>
<evidence type="ECO:0000313" key="17">
    <source>
        <dbReference type="EMBL" id="EEB10747.1"/>
    </source>
</evidence>
<evidence type="ECO:0000256" key="14">
    <source>
        <dbReference type="SAM" id="MobiDB-lite"/>
    </source>
</evidence>
<evidence type="ECO:0000256" key="13">
    <source>
        <dbReference type="PROSITE-ProRule" id="PRU00352"/>
    </source>
</evidence>
<dbReference type="GO" id="GO:0071526">
    <property type="term" value="P:semaphorin-plexin signaling pathway"/>
    <property type="evidence" value="ECO:0007669"/>
    <property type="project" value="TreeGrafter"/>
</dbReference>
<evidence type="ECO:0000256" key="4">
    <source>
        <dbReference type="ARBA" id="ARBA00022692"/>
    </source>
</evidence>
<dbReference type="Proteomes" id="UP000009046">
    <property type="component" value="Unassembled WGS sequence"/>
</dbReference>
<gene>
    <name evidence="18" type="primary">8231018</name>
    <name evidence="17" type="ORF">Phum_PHUM062540</name>
</gene>
<name>E0VBJ1_PEDHC</name>
<keyword evidence="3" id="KW-0217">Developmental protein</keyword>
<dbReference type="PANTHER" id="PTHR11036:SF131">
    <property type="entry name" value="MIP07328P"/>
    <property type="match status" value="1"/>
</dbReference>
<keyword evidence="9" id="KW-1015">Disulfide bond</keyword>
<dbReference type="CTD" id="8231018"/>
<keyword evidence="10" id="KW-0325">Glycoprotein</keyword>
<keyword evidence="5" id="KW-0221">Differentiation</keyword>
<dbReference type="AlphaFoldDB" id="E0VBJ1"/>
<evidence type="ECO:0000256" key="12">
    <source>
        <dbReference type="ARBA" id="ARBA00083066"/>
    </source>
</evidence>
<dbReference type="OMA" id="YEDYVFF"/>
<dbReference type="PANTHER" id="PTHR11036">
    <property type="entry name" value="SEMAPHORIN"/>
    <property type="match status" value="1"/>
</dbReference>
<accession>E0VBJ1</accession>
<dbReference type="GO" id="GO:0030215">
    <property type="term" value="F:semaphorin receptor binding"/>
    <property type="evidence" value="ECO:0007669"/>
    <property type="project" value="InterPro"/>
</dbReference>
<dbReference type="InParanoid" id="E0VBJ1"/>
<dbReference type="InterPro" id="IPR002165">
    <property type="entry name" value="Plexin_repeat"/>
</dbReference>
<dbReference type="SMART" id="SM00630">
    <property type="entry name" value="Sema"/>
    <property type="match status" value="1"/>
</dbReference>
<dbReference type="Gene3D" id="2.130.10.10">
    <property type="entry name" value="YVTN repeat-like/Quinoprotein amine dehydrogenase"/>
    <property type="match status" value="1"/>
</dbReference>
<feature type="domain" description="Sema" evidence="16">
    <location>
        <begin position="1"/>
        <end position="413"/>
    </location>
</feature>
<keyword evidence="7 15" id="KW-1133">Transmembrane helix</keyword>
<dbReference type="STRING" id="121224.E0VBJ1"/>
<dbReference type="CDD" id="cd11237">
    <property type="entry name" value="Sema_1A"/>
    <property type="match status" value="1"/>
</dbReference>
<dbReference type="SUPFAM" id="SSF103575">
    <property type="entry name" value="Plexin repeat"/>
    <property type="match status" value="1"/>
</dbReference>
<evidence type="ECO:0000256" key="11">
    <source>
        <dbReference type="ARBA" id="ARBA00074143"/>
    </source>
</evidence>
<dbReference type="HOGENOM" id="CLU_009051_7_0_1"/>
<comment type="subcellular location">
    <subcellularLocation>
        <location evidence="1">Membrane</location>
    </subcellularLocation>
</comment>
<protein>
    <recommendedName>
        <fullName evidence="11">Semaphorin-1A</fullName>
    </recommendedName>
    <alternativeName>
        <fullName evidence="12">Semaphorin-I</fullName>
    </alternativeName>
</protein>
<evidence type="ECO:0000256" key="9">
    <source>
        <dbReference type="ARBA" id="ARBA00023157"/>
    </source>
</evidence>
<evidence type="ECO:0000259" key="16">
    <source>
        <dbReference type="PROSITE" id="PS51004"/>
    </source>
</evidence>
<dbReference type="PROSITE" id="PS51004">
    <property type="entry name" value="SEMA"/>
    <property type="match status" value="1"/>
</dbReference>
<dbReference type="SMART" id="SM00423">
    <property type="entry name" value="PSI"/>
    <property type="match status" value="1"/>
</dbReference>
<reference evidence="18" key="3">
    <citation type="submission" date="2021-02" db="UniProtKB">
        <authorList>
            <consortium name="EnsemblMetazoa"/>
        </authorList>
    </citation>
    <scope>IDENTIFICATION</scope>
    <source>
        <strain evidence="18">USDA</strain>
    </source>
</reference>
<dbReference type="InterPro" id="IPR027231">
    <property type="entry name" value="Semaphorin"/>
</dbReference>
<comment type="caution">
    <text evidence="13">Lacks conserved residue(s) required for the propagation of feature annotation.</text>
</comment>
<comment type="similarity">
    <text evidence="2">Belongs to the semaphorin family.</text>
</comment>
<dbReference type="RefSeq" id="XP_002423485.1">
    <property type="nucleotide sequence ID" value="XM_002423440.1"/>
</dbReference>
<keyword evidence="4 15" id="KW-0812">Transmembrane</keyword>
<evidence type="ECO:0000256" key="8">
    <source>
        <dbReference type="ARBA" id="ARBA00023136"/>
    </source>
</evidence>
<feature type="compositionally biased region" description="Low complexity" evidence="14">
    <location>
        <begin position="613"/>
        <end position="625"/>
    </location>
</feature>
<dbReference type="eggNOG" id="KOG3611">
    <property type="taxonomic scope" value="Eukaryota"/>
</dbReference>
<evidence type="ECO:0000256" key="1">
    <source>
        <dbReference type="ARBA" id="ARBA00004370"/>
    </source>
</evidence>
<evidence type="ECO:0000256" key="3">
    <source>
        <dbReference type="ARBA" id="ARBA00022473"/>
    </source>
</evidence>
<dbReference type="InterPro" id="IPR016201">
    <property type="entry name" value="PSI"/>
</dbReference>
<dbReference type="GO" id="GO:0045499">
    <property type="term" value="F:chemorepellent activity"/>
    <property type="evidence" value="ECO:0007669"/>
    <property type="project" value="TreeGrafter"/>
</dbReference>
<dbReference type="FunFam" id="2.130.10.10:FF:000346">
    <property type="entry name" value="Sema-1a, isoform D"/>
    <property type="match status" value="1"/>
</dbReference>